<evidence type="ECO:0000313" key="1">
    <source>
        <dbReference type="EMBL" id="KAI5338205.1"/>
    </source>
</evidence>
<evidence type="ECO:0000313" key="2">
    <source>
        <dbReference type="Proteomes" id="UP001054821"/>
    </source>
</evidence>
<sequence length="100" mass="11527">MADMSSLQEIKLQLCWKDATPLRKKPRIHSAEKTQARAVLPPSARFKHLVGADSKKIDGIRDFQDVPLEYSTDKLRDRDLLHEVVCLPRRKEMLAFLSEV</sequence>
<organism evidence="1 2">
    <name type="scientific">Prunus dulcis</name>
    <name type="common">Almond</name>
    <name type="synonym">Amygdalus dulcis</name>
    <dbReference type="NCBI Taxonomy" id="3755"/>
    <lineage>
        <taxon>Eukaryota</taxon>
        <taxon>Viridiplantae</taxon>
        <taxon>Streptophyta</taxon>
        <taxon>Embryophyta</taxon>
        <taxon>Tracheophyta</taxon>
        <taxon>Spermatophyta</taxon>
        <taxon>Magnoliopsida</taxon>
        <taxon>eudicotyledons</taxon>
        <taxon>Gunneridae</taxon>
        <taxon>Pentapetalae</taxon>
        <taxon>rosids</taxon>
        <taxon>fabids</taxon>
        <taxon>Rosales</taxon>
        <taxon>Rosaceae</taxon>
        <taxon>Amygdaloideae</taxon>
        <taxon>Amygdaleae</taxon>
        <taxon>Prunus</taxon>
    </lineage>
</organism>
<keyword evidence="2" id="KW-1185">Reference proteome</keyword>
<dbReference type="Proteomes" id="UP001054821">
    <property type="component" value="Chromosome 3"/>
</dbReference>
<comment type="caution">
    <text evidence="1">The sequence shown here is derived from an EMBL/GenBank/DDBJ whole genome shotgun (WGS) entry which is preliminary data.</text>
</comment>
<dbReference type="AlphaFoldDB" id="A0AAD4W773"/>
<reference evidence="1 2" key="1">
    <citation type="journal article" date="2022" name="G3 (Bethesda)">
        <title>Whole-genome sequence and methylome profiling of the almond [Prunus dulcis (Mill.) D.A. Webb] cultivar 'Nonpareil'.</title>
        <authorList>
            <person name="D'Amico-Willman K.M."/>
            <person name="Ouma W.Z."/>
            <person name="Meulia T."/>
            <person name="Sideli G.M."/>
            <person name="Gradziel T.M."/>
            <person name="Fresnedo-Ramirez J."/>
        </authorList>
    </citation>
    <scope>NUCLEOTIDE SEQUENCE [LARGE SCALE GENOMIC DNA]</scope>
    <source>
        <strain evidence="1">Clone GOH B32 T37-40</strain>
    </source>
</reference>
<dbReference type="EMBL" id="JAJFAZ020000003">
    <property type="protein sequence ID" value="KAI5338205.1"/>
    <property type="molecule type" value="Genomic_DNA"/>
</dbReference>
<protein>
    <submittedName>
        <fullName evidence="1">Uncharacterized protein</fullName>
    </submittedName>
</protein>
<proteinExistence type="predicted"/>
<name>A0AAD4W773_PRUDU</name>
<accession>A0AAD4W773</accession>
<gene>
    <name evidence="1" type="ORF">L3X38_017476</name>
</gene>